<reference evidence="1 2" key="1">
    <citation type="submission" date="2021-05" db="EMBL/GenBank/DDBJ databases">
        <title>Naturally bred epsilon2 phages have an improved host range and effectivity in uropathogenic E. coli over their ancestor phages.</title>
        <authorList>
            <person name="Saez D."/>
            <person name="Loose M."/>
            <person name="Mutti M."/>
            <person name="Visram Z."/>
            <person name="Hitzenhammer E."/>
            <person name="Dippel D."/>
            <person name="Tisakova L."/>
            <person name="Schertler S."/>
            <person name="Wittmann J."/>
            <person name="Corsini L."/>
            <person name="Wagenlehner F."/>
        </authorList>
    </citation>
    <scope>NUCLEOTIDE SEQUENCE [LARGE SCALE GENOMIC DNA]</scope>
</reference>
<gene>
    <name evidence="1" type="ORF">CHD5UKE1_137</name>
</gene>
<protein>
    <submittedName>
        <fullName evidence="1">Uncharacterized protein</fullName>
    </submittedName>
</protein>
<keyword evidence="2" id="KW-1185">Reference proteome</keyword>
<name>A0ABX9AJT2_9CAUD</name>
<sequence>MSVNSSGLPTLINFFHRSTVLAMTAATLNRGRLA</sequence>
<dbReference type="EMBL" id="MZ234028">
    <property type="protein sequence ID" value="QZI80633.1"/>
    <property type="molecule type" value="Genomic_DNA"/>
</dbReference>
<evidence type="ECO:0000313" key="1">
    <source>
        <dbReference type="EMBL" id="QZI80633.1"/>
    </source>
</evidence>
<accession>A0ABX9AJT2</accession>
<proteinExistence type="predicted"/>
<organism evidence="1 2">
    <name type="scientific">Escherichia phage vB_EcoP-CHD5UKE1</name>
    <dbReference type="NCBI Taxonomy" id="2865805"/>
    <lineage>
        <taxon>Viruses</taxon>
        <taxon>Duplodnaviria</taxon>
        <taxon>Heunggongvirae</taxon>
        <taxon>Uroviricota</taxon>
        <taxon>Caudoviricetes</taxon>
        <taxon>Mktvariviridae</taxon>
        <taxon>Gordonclarkvirinae</taxon>
        <taxon>Kuravirus</taxon>
        <taxon>Kuravirus CHD5UKE1</taxon>
        <taxon>Kuravirus SU10</taxon>
    </lineage>
</organism>
<dbReference type="Proteomes" id="UP000828739">
    <property type="component" value="Segment"/>
</dbReference>
<evidence type="ECO:0000313" key="2">
    <source>
        <dbReference type="Proteomes" id="UP000828739"/>
    </source>
</evidence>